<dbReference type="PROSITE" id="PS51186">
    <property type="entry name" value="GNAT"/>
    <property type="match status" value="1"/>
</dbReference>
<dbReference type="CDD" id="cd04301">
    <property type="entry name" value="NAT_SF"/>
    <property type="match status" value="1"/>
</dbReference>
<comment type="caution">
    <text evidence="2">The sequence shown here is derived from an EMBL/GenBank/DDBJ whole genome shotgun (WGS) entry which is preliminary data.</text>
</comment>
<dbReference type="PANTHER" id="PTHR43451">
    <property type="entry name" value="ACETYLTRANSFERASE (GNAT) FAMILY PROTEIN"/>
    <property type="match status" value="1"/>
</dbReference>
<dbReference type="Gene3D" id="3.40.630.30">
    <property type="match status" value="1"/>
</dbReference>
<evidence type="ECO:0000313" key="2">
    <source>
        <dbReference type="EMBL" id="GHD03217.1"/>
    </source>
</evidence>
<keyword evidence="3" id="KW-1185">Reference proteome</keyword>
<dbReference type="InterPro" id="IPR052564">
    <property type="entry name" value="N-acetyltrans/Recomb-assoc"/>
</dbReference>
<dbReference type="InterPro" id="IPR016181">
    <property type="entry name" value="Acyl_CoA_acyltransferase"/>
</dbReference>
<organism evidence="2 3">
    <name type="scientific">Pseudorhodoferax aquiterrae</name>
    <dbReference type="NCBI Taxonomy" id="747304"/>
    <lineage>
        <taxon>Bacteria</taxon>
        <taxon>Pseudomonadati</taxon>
        <taxon>Pseudomonadota</taxon>
        <taxon>Betaproteobacteria</taxon>
        <taxon>Burkholderiales</taxon>
        <taxon>Comamonadaceae</taxon>
    </lineage>
</organism>
<dbReference type="InterPro" id="IPR007710">
    <property type="entry name" value="Nucleoside_deoxyribTrfase"/>
</dbReference>
<name>A0ABQ3GF68_9BURK</name>
<proteinExistence type="predicted"/>
<evidence type="ECO:0000259" key="1">
    <source>
        <dbReference type="PROSITE" id="PS51186"/>
    </source>
</evidence>
<gene>
    <name evidence="2" type="ORF">GCM10007320_63090</name>
</gene>
<protein>
    <recommendedName>
        <fullName evidence="1">N-acetyltransferase domain-containing protein</fullName>
    </recommendedName>
</protein>
<evidence type="ECO:0000313" key="3">
    <source>
        <dbReference type="Proteomes" id="UP000626210"/>
    </source>
</evidence>
<sequence length="339" mass="36002">MPPDTLPRIYLAGPDVFRPDAAQVFARLKACCARLGLAGLEPADDAAGELQGDALAQRIYEGNVARIREADGVLANLADFRGLEPDSGTVFEVGYAIALGKPVAAYGVPPGSYAERVGAARDCAPDAHGVLRERADGTMVEGLGQRLNLMLARSVGIAESPESALRLLAERLGAQPALTIRPYAANDLDAVLAVFQSAVHETAARDYDATQRAAWAPAAPDRSAWAARLQRNRPFVALWRGQVAGFADLQPDGLIDQFFVASTHGGRGIGQALMDHLLALAARRGLAELRAEVSLTAEGFFARYGFVVLERRTPQRAGVALRNATMRRTSAAAAYNCAA</sequence>
<dbReference type="Proteomes" id="UP000626210">
    <property type="component" value="Unassembled WGS sequence"/>
</dbReference>
<dbReference type="PANTHER" id="PTHR43451:SF1">
    <property type="entry name" value="ACETYLTRANSFERASE"/>
    <property type="match status" value="1"/>
</dbReference>
<dbReference type="Pfam" id="PF05014">
    <property type="entry name" value="Nuc_deoxyrib_tr"/>
    <property type="match status" value="1"/>
</dbReference>
<dbReference type="SUPFAM" id="SSF55729">
    <property type="entry name" value="Acyl-CoA N-acyltransferases (Nat)"/>
    <property type="match status" value="1"/>
</dbReference>
<accession>A0ABQ3GF68</accession>
<reference evidence="3" key="1">
    <citation type="journal article" date="2019" name="Int. J. Syst. Evol. Microbiol.">
        <title>The Global Catalogue of Microorganisms (GCM) 10K type strain sequencing project: providing services to taxonomists for standard genome sequencing and annotation.</title>
        <authorList>
            <consortium name="The Broad Institute Genomics Platform"/>
            <consortium name="The Broad Institute Genome Sequencing Center for Infectious Disease"/>
            <person name="Wu L."/>
            <person name="Ma J."/>
        </authorList>
    </citation>
    <scope>NUCLEOTIDE SEQUENCE [LARGE SCALE GENOMIC DNA]</scope>
    <source>
        <strain evidence="3">KCTC 23314</strain>
    </source>
</reference>
<dbReference type="SUPFAM" id="SSF52309">
    <property type="entry name" value="N-(deoxy)ribosyltransferase-like"/>
    <property type="match status" value="1"/>
</dbReference>
<dbReference type="EMBL" id="BMYK01000043">
    <property type="protein sequence ID" value="GHD03217.1"/>
    <property type="molecule type" value="Genomic_DNA"/>
</dbReference>
<dbReference type="RefSeq" id="WP_308433245.1">
    <property type="nucleotide sequence ID" value="NZ_BMYK01000043.1"/>
</dbReference>
<dbReference type="Pfam" id="PF13673">
    <property type="entry name" value="Acetyltransf_10"/>
    <property type="match status" value="1"/>
</dbReference>
<feature type="domain" description="N-acetyltransferase" evidence="1">
    <location>
        <begin position="178"/>
        <end position="328"/>
    </location>
</feature>
<dbReference type="Gene3D" id="3.40.50.450">
    <property type="match status" value="1"/>
</dbReference>
<dbReference type="InterPro" id="IPR000182">
    <property type="entry name" value="GNAT_dom"/>
</dbReference>